<evidence type="ECO:0000256" key="11">
    <source>
        <dbReference type="PROSITE-ProRule" id="PRU00421"/>
    </source>
</evidence>
<keyword evidence="10 13" id="KW-0472">Membrane</keyword>
<dbReference type="EMBL" id="JAAITT010000012">
    <property type="protein sequence ID" value="NSJ49133.1"/>
    <property type="molecule type" value="Genomic_DNA"/>
</dbReference>
<feature type="transmembrane region" description="Helical" evidence="13">
    <location>
        <begin position="179"/>
        <end position="197"/>
    </location>
</feature>
<keyword evidence="9 13" id="KW-1133">Transmembrane helix</keyword>
<dbReference type="EC" id="2.7.1.-" evidence="17"/>
<reference evidence="18" key="2">
    <citation type="submission" date="2020-02" db="EMBL/GenBank/DDBJ databases">
        <authorList>
            <person name="Littmann E."/>
            <person name="Sorbara M."/>
        </authorList>
    </citation>
    <scope>NUCLEOTIDE SEQUENCE</scope>
    <source>
        <strain evidence="18">MSK.1.17</strain>
    </source>
</reference>
<feature type="transmembrane region" description="Helical" evidence="13">
    <location>
        <begin position="429"/>
        <end position="450"/>
    </location>
</feature>
<dbReference type="PROSITE" id="PS00371">
    <property type="entry name" value="PTS_EIIA_TYPE_1_HIS"/>
    <property type="match status" value="1"/>
</dbReference>
<feature type="region of interest" description="Disordered" evidence="12">
    <location>
        <begin position="80"/>
        <end position="99"/>
    </location>
</feature>
<keyword evidence="3" id="KW-1003">Cell membrane</keyword>
<dbReference type="InterPro" id="IPR001127">
    <property type="entry name" value="PTS_EIIA_1_perm"/>
</dbReference>
<dbReference type="SUPFAM" id="SSF51261">
    <property type="entry name" value="Duplicated hybrid motif"/>
    <property type="match status" value="1"/>
</dbReference>
<dbReference type="RefSeq" id="WP_165641492.1">
    <property type="nucleotide sequence ID" value="NZ_BAABZL010000001.1"/>
</dbReference>
<organism evidence="17 20">
    <name type="scientific">Enterocloster aldenensis</name>
    <dbReference type="NCBI Taxonomy" id="358742"/>
    <lineage>
        <taxon>Bacteria</taxon>
        <taxon>Bacillati</taxon>
        <taxon>Bacillota</taxon>
        <taxon>Clostridia</taxon>
        <taxon>Lachnospirales</taxon>
        <taxon>Lachnospiraceae</taxon>
        <taxon>Enterocloster</taxon>
    </lineage>
</organism>
<dbReference type="FunFam" id="3.30.1360.60:FF:000001">
    <property type="entry name" value="PTS system glucose-specific IIBC component PtsG"/>
    <property type="match status" value="1"/>
</dbReference>
<keyword evidence="6" id="KW-0598">Phosphotransferase system</keyword>
<dbReference type="InterPro" id="IPR003352">
    <property type="entry name" value="PTS_EIIC"/>
</dbReference>
<dbReference type="Gene3D" id="3.30.1360.60">
    <property type="entry name" value="Glucose permease domain IIB"/>
    <property type="match status" value="1"/>
</dbReference>
<dbReference type="InterPro" id="IPR001996">
    <property type="entry name" value="PTS_IIB_1"/>
</dbReference>
<dbReference type="PANTHER" id="PTHR30175">
    <property type="entry name" value="PHOSPHOTRANSFERASE SYSTEM TRANSPORT PROTEIN"/>
    <property type="match status" value="1"/>
</dbReference>
<dbReference type="InterPro" id="IPR018113">
    <property type="entry name" value="PTrfase_EIIB_Cys"/>
</dbReference>
<feature type="transmembrane region" description="Helical" evidence="13">
    <location>
        <begin position="386"/>
        <end position="409"/>
    </location>
</feature>
<reference evidence="18 19" key="1">
    <citation type="journal article" date="2020" name="Cell Host Microbe">
        <title>Functional and Genomic Variation between Human-Derived Isolates of Lachnospiraceae Reveals Inter- and Intra-Species Diversity.</title>
        <authorList>
            <person name="Sorbara M.T."/>
            <person name="Littmann E.R."/>
            <person name="Fontana E."/>
            <person name="Moody T.U."/>
            <person name="Kohout C.E."/>
            <person name="Gjonbalaj M."/>
            <person name="Eaton V."/>
            <person name="Seok R."/>
            <person name="Leiner I.M."/>
            <person name="Pamer E.G."/>
        </authorList>
    </citation>
    <scope>NUCLEOTIDE SEQUENCE [LARGE SCALE GENOMIC DNA]</scope>
    <source>
        <strain evidence="18 19">MSK.1.17</strain>
    </source>
</reference>
<dbReference type="GO" id="GO:0008982">
    <property type="term" value="F:protein-N(PI)-phosphohistidine-sugar phosphotransferase activity"/>
    <property type="evidence" value="ECO:0007669"/>
    <property type="project" value="InterPro"/>
</dbReference>
<evidence type="ECO:0000256" key="6">
    <source>
        <dbReference type="ARBA" id="ARBA00022683"/>
    </source>
</evidence>
<evidence type="ECO:0000256" key="9">
    <source>
        <dbReference type="ARBA" id="ARBA00022989"/>
    </source>
</evidence>
<evidence type="ECO:0000256" key="3">
    <source>
        <dbReference type="ARBA" id="ARBA00022475"/>
    </source>
</evidence>
<feature type="transmembrane region" description="Helical" evidence="13">
    <location>
        <begin position="250"/>
        <end position="269"/>
    </location>
</feature>
<dbReference type="FunFam" id="2.70.70.10:FF:000001">
    <property type="entry name" value="PTS system glucose-specific IIA component"/>
    <property type="match status" value="1"/>
</dbReference>
<evidence type="ECO:0000256" key="13">
    <source>
        <dbReference type="SAM" id="Phobius"/>
    </source>
</evidence>
<dbReference type="Proteomes" id="UP000669239">
    <property type="component" value="Unassembled WGS sequence"/>
</dbReference>
<evidence type="ECO:0000256" key="7">
    <source>
        <dbReference type="ARBA" id="ARBA00022692"/>
    </source>
</evidence>
<dbReference type="PROSITE" id="PS51103">
    <property type="entry name" value="PTS_EIIC_TYPE_1"/>
    <property type="match status" value="1"/>
</dbReference>
<feature type="domain" description="PTS EIIB type-1" evidence="15">
    <location>
        <begin position="4"/>
        <end position="86"/>
    </location>
</feature>
<sequence>MDYRKTGLEVLEAVGGKDNVAMLTHCATRLRFEFRDKGKVDRDRVEEIPGVISVVDKGGQFQVVIGNEVQTAFRAIREITGEGQGRSNPDGSHKGGSGEKEKWLTRIISIISTTFTPVIPALVGGGMIKAVLAVLTLLNLVNTDGSTYQMLNMISDGAFYFMPVLLAYGAAIKFECSPILAMTLACTLLHPTWSGMLSSGAPITFFGIPLILSDYSYSVLPIIFTVWIMSHVERFAEKVSPSMIKFFTKPLITLFVTAPIAFLAVGPIGVFLNDVIAAGAEFINGKASWLIPALMGALQPVLVVSGTAWAMTPIATMQLTKTGSEMINGPGMLASNVAQGGATLAVALKTKNQELKQLATSTGITAVLGITEPSLYGVTLKLKRPLIASMIGGGIAGIYAGLSGLVRYAFVSPGLAALPAFIGENPMNIVHAVITCVIAFAAAFAAAWVMGFEEPEGKCKEVKHKGRTYEEVKRGAEERSSEKTGAGQKTFSIQSPVSGHAVPLSEVRDAVFSSGVLGKGMAVIPTGNTIVSPVKGRITAFFETKHAIGITCENGVEVLIHIGIDTVNLQGKHFTALAGVDDLVEPGTPLVEIERQAILDLGYDLVTPVLVVNNGGLSEVLTTQPRDVEAGMELMKLC</sequence>
<proteinExistence type="predicted"/>
<dbReference type="Gene3D" id="2.70.70.10">
    <property type="entry name" value="Glucose Permease (Domain IIA)"/>
    <property type="match status" value="1"/>
</dbReference>
<keyword evidence="8" id="KW-0418">Kinase</keyword>
<keyword evidence="5 17" id="KW-0808">Transferase</keyword>
<protein>
    <submittedName>
        <fullName evidence="17">Beta-glucoside-specific PTS transporter subunit IIABC</fullName>
        <ecNumber evidence="17">2.7.1.-</ecNumber>
    </submittedName>
    <submittedName>
        <fullName evidence="18">PTS transporter subunit EIIC</fullName>
    </submittedName>
</protein>
<dbReference type="GO" id="GO:0016301">
    <property type="term" value="F:kinase activity"/>
    <property type="evidence" value="ECO:0007669"/>
    <property type="project" value="UniProtKB-KW"/>
</dbReference>
<dbReference type="GO" id="GO:0015771">
    <property type="term" value="P:trehalose transport"/>
    <property type="evidence" value="ECO:0007669"/>
    <property type="project" value="TreeGrafter"/>
</dbReference>
<feature type="domain" description="PTS EIIC type-1" evidence="16">
    <location>
        <begin position="109"/>
        <end position="466"/>
    </location>
</feature>
<dbReference type="EMBL" id="JAKNGE010000007">
    <property type="protein sequence ID" value="MCG4745258.1"/>
    <property type="molecule type" value="Genomic_DNA"/>
</dbReference>
<keyword evidence="2" id="KW-0813">Transport</keyword>
<dbReference type="SUPFAM" id="SSF55604">
    <property type="entry name" value="Glucose permease domain IIB"/>
    <property type="match status" value="1"/>
</dbReference>
<dbReference type="GeneID" id="97206328"/>
<evidence type="ECO:0000259" key="16">
    <source>
        <dbReference type="PROSITE" id="PS51103"/>
    </source>
</evidence>
<feature type="compositionally biased region" description="Basic and acidic residues" evidence="12">
    <location>
        <begin position="470"/>
        <end position="482"/>
    </location>
</feature>
<evidence type="ECO:0000256" key="5">
    <source>
        <dbReference type="ARBA" id="ARBA00022679"/>
    </source>
</evidence>
<dbReference type="InterPro" id="IPR036878">
    <property type="entry name" value="Glu_permease_IIB"/>
</dbReference>
<dbReference type="NCBIfam" id="TIGR01995">
    <property type="entry name" value="PTS-II-ABC-beta"/>
    <property type="match status" value="1"/>
</dbReference>
<dbReference type="PANTHER" id="PTHR30175:SF1">
    <property type="entry name" value="PTS SYSTEM ARBUTIN-, CELLOBIOSE-, AND SALICIN-SPECIFIC EIIBC COMPONENT-RELATED"/>
    <property type="match status" value="1"/>
</dbReference>
<evidence type="ECO:0000256" key="2">
    <source>
        <dbReference type="ARBA" id="ARBA00022448"/>
    </source>
</evidence>
<feature type="transmembrane region" description="Helical" evidence="13">
    <location>
        <begin position="289"/>
        <end position="311"/>
    </location>
</feature>
<dbReference type="InterPro" id="IPR013013">
    <property type="entry name" value="PTS_EIIC_1"/>
</dbReference>
<comment type="caution">
    <text evidence="17">The sequence shown here is derived from an EMBL/GenBank/DDBJ whole genome shotgun (WGS) entry which is preliminary data.</text>
</comment>
<feature type="transmembrane region" description="Helical" evidence="13">
    <location>
        <begin position="107"/>
        <end position="138"/>
    </location>
</feature>
<dbReference type="PROSITE" id="PS51098">
    <property type="entry name" value="PTS_EIIB_TYPE_1"/>
    <property type="match status" value="1"/>
</dbReference>
<evidence type="ECO:0000256" key="12">
    <source>
        <dbReference type="SAM" id="MobiDB-lite"/>
    </source>
</evidence>
<evidence type="ECO:0000259" key="15">
    <source>
        <dbReference type="PROSITE" id="PS51098"/>
    </source>
</evidence>
<dbReference type="InterPro" id="IPR050558">
    <property type="entry name" value="PTS_Sugar-Specific_Components"/>
</dbReference>
<keyword evidence="7 13" id="KW-0812">Transmembrane</keyword>
<dbReference type="GO" id="GO:0090589">
    <property type="term" value="F:protein-phosphocysteine-trehalose phosphotransferase system transporter activity"/>
    <property type="evidence" value="ECO:0007669"/>
    <property type="project" value="TreeGrafter"/>
</dbReference>
<dbReference type="GO" id="GO:0009401">
    <property type="term" value="P:phosphoenolpyruvate-dependent sugar phosphotransferase system"/>
    <property type="evidence" value="ECO:0007669"/>
    <property type="project" value="UniProtKB-KW"/>
</dbReference>
<evidence type="ECO:0000256" key="8">
    <source>
        <dbReference type="ARBA" id="ARBA00022777"/>
    </source>
</evidence>
<evidence type="ECO:0000256" key="10">
    <source>
        <dbReference type="ARBA" id="ARBA00023136"/>
    </source>
</evidence>
<evidence type="ECO:0000313" key="20">
    <source>
        <dbReference type="Proteomes" id="UP001299608"/>
    </source>
</evidence>
<keyword evidence="4" id="KW-0762">Sugar transport</keyword>
<dbReference type="Pfam" id="PF00367">
    <property type="entry name" value="PTS_EIIB"/>
    <property type="match status" value="1"/>
</dbReference>
<evidence type="ECO:0000256" key="4">
    <source>
        <dbReference type="ARBA" id="ARBA00022597"/>
    </source>
</evidence>
<evidence type="ECO:0000313" key="17">
    <source>
        <dbReference type="EMBL" id="MCG4745258.1"/>
    </source>
</evidence>
<evidence type="ECO:0000256" key="1">
    <source>
        <dbReference type="ARBA" id="ARBA00004651"/>
    </source>
</evidence>
<gene>
    <name evidence="18" type="ORF">G5B36_10525</name>
    <name evidence="17" type="ORF">L0N08_07535</name>
</gene>
<evidence type="ECO:0000313" key="18">
    <source>
        <dbReference type="EMBL" id="NSJ49133.1"/>
    </source>
</evidence>
<dbReference type="GO" id="GO:0005886">
    <property type="term" value="C:plasma membrane"/>
    <property type="evidence" value="ECO:0007669"/>
    <property type="project" value="UniProtKB-SubCell"/>
</dbReference>
<accession>A0AAW5BMR6</accession>
<dbReference type="InterPro" id="IPR011297">
    <property type="entry name" value="PTS_IIABC_b_glu"/>
</dbReference>
<feature type="transmembrane region" description="Helical" evidence="13">
    <location>
        <begin position="203"/>
        <end position="229"/>
    </location>
</feature>
<name>A0AAW5BMR6_9FIRM</name>
<dbReference type="Pfam" id="PF00358">
    <property type="entry name" value="PTS_EIIA_1"/>
    <property type="match status" value="1"/>
</dbReference>
<dbReference type="CDD" id="cd00212">
    <property type="entry name" value="PTS_IIB_glc"/>
    <property type="match status" value="1"/>
</dbReference>
<dbReference type="AlphaFoldDB" id="A0AAW5BMR6"/>
<feature type="domain" description="PTS EIIA type-1" evidence="14">
    <location>
        <begin position="509"/>
        <end position="613"/>
    </location>
</feature>
<reference evidence="17" key="3">
    <citation type="submission" date="2022-01" db="EMBL/GenBank/DDBJ databases">
        <title>Collection of gut derived symbiotic bacterial strains cultured from healthy donors.</title>
        <authorList>
            <person name="Lin H."/>
            <person name="Kohout C."/>
            <person name="Waligurski E."/>
            <person name="Pamer E.G."/>
        </authorList>
    </citation>
    <scope>NUCLEOTIDE SEQUENCE</scope>
    <source>
        <strain evidence="17">DFI.6.55</strain>
    </source>
</reference>
<evidence type="ECO:0000259" key="14">
    <source>
        <dbReference type="PROSITE" id="PS51093"/>
    </source>
</evidence>
<dbReference type="InterPro" id="IPR011055">
    <property type="entry name" value="Dup_hybrid_motif"/>
</dbReference>
<comment type="subcellular location">
    <subcellularLocation>
        <location evidence="1">Cell membrane</location>
        <topology evidence="1">Multi-pass membrane protein</topology>
    </subcellularLocation>
</comment>
<feature type="transmembrane region" description="Helical" evidence="13">
    <location>
        <begin position="150"/>
        <end position="172"/>
    </location>
</feature>
<dbReference type="Proteomes" id="UP001299608">
    <property type="component" value="Unassembled WGS sequence"/>
</dbReference>
<evidence type="ECO:0000313" key="19">
    <source>
        <dbReference type="Proteomes" id="UP000669239"/>
    </source>
</evidence>
<dbReference type="Pfam" id="PF02378">
    <property type="entry name" value="PTS_EIIC"/>
    <property type="match status" value="1"/>
</dbReference>
<feature type="region of interest" description="Disordered" evidence="12">
    <location>
        <begin position="470"/>
        <end position="490"/>
    </location>
</feature>
<dbReference type="PROSITE" id="PS51093">
    <property type="entry name" value="PTS_EIIA_TYPE_1"/>
    <property type="match status" value="1"/>
</dbReference>
<dbReference type="NCBIfam" id="TIGR00830">
    <property type="entry name" value="PTBA"/>
    <property type="match status" value="1"/>
</dbReference>
<keyword evidence="19" id="KW-1185">Reference proteome</keyword>
<feature type="active site" description="Phosphocysteine intermediate; for EIIB activity" evidence="11">
    <location>
        <position position="26"/>
    </location>
</feature>